<proteinExistence type="predicted"/>
<organism evidence="2 3">
    <name type="scientific">Portunus trituberculatus</name>
    <name type="common">Swimming crab</name>
    <name type="synonym">Neptunus trituberculatus</name>
    <dbReference type="NCBI Taxonomy" id="210409"/>
    <lineage>
        <taxon>Eukaryota</taxon>
        <taxon>Metazoa</taxon>
        <taxon>Ecdysozoa</taxon>
        <taxon>Arthropoda</taxon>
        <taxon>Crustacea</taxon>
        <taxon>Multicrustacea</taxon>
        <taxon>Malacostraca</taxon>
        <taxon>Eumalacostraca</taxon>
        <taxon>Eucarida</taxon>
        <taxon>Decapoda</taxon>
        <taxon>Pleocyemata</taxon>
        <taxon>Brachyura</taxon>
        <taxon>Eubrachyura</taxon>
        <taxon>Portunoidea</taxon>
        <taxon>Portunidae</taxon>
        <taxon>Portuninae</taxon>
        <taxon>Portunus</taxon>
    </lineage>
</organism>
<dbReference type="EMBL" id="VSRR010013917">
    <property type="protein sequence ID" value="MPC56408.1"/>
    <property type="molecule type" value="Genomic_DNA"/>
</dbReference>
<gene>
    <name evidence="2" type="ORF">E2C01_050368</name>
</gene>
<evidence type="ECO:0000313" key="2">
    <source>
        <dbReference type="EMBL" id="MPC56408.1"/>
    </source>
</evidence>
<dbReference type="AlphaFoldDB" id="A0A5B7GH46"/>
<feature type="compositionally biased region" description="Polar residues" evidence="1">
    <location>
        <begin position="64"/>
        <end position="75"/>
    </location>
</feature>
<name>A0A5B7GH46_PORTR</name>
<comment type="caution">
    <text evidence="2">The sequence shown here is derived from an EMBL/GenBank/DDBJ whole genome shotgun (WGS) entry which is preliminary data.</text>
</comment>
<evidence type="ECO:0000313" key="3">
    <source>
        <dbReference type="Proteomes" id="UP000324222"/>
    </source>
</evidence>
<evidence type="ECO:0000256" key="1">
    <source>
        <dbReference type="SAM" id="MobiDB-lite"/>
    </source>
</evidence>
<keyword evidence="3" id="KW-1185">Reference proteome</keyword>
<feature type="compositionally biased region" description="Low complexity" evidence="1">
    <location>
        <begin position="1"/>
        <end position="19"/>
    </location>
</feature>
<sequence length="88" mass="9788">MTAPEIRASRASPAPSDAATMDSLTLRKLHRNTSTRLLPYAPSYSPPQPRQASVSYQRYRKRNIQSGHSTYTPHQTRPAPHLTPPAPP</sequence>
<protein>
    <submittedName>
        <fullName evidence="2">Uncharacterized protein</fullName>
    </submittedName>
</protein>
<accession>A0A5B7GH46</accession>
<reference evidence="2 3" key="1">
    <citation type="submission" date="2019-05" db="EMBL/GenBank/DDBJ databases">
        <title>Another draft genome of Portunus trituberculatus and its Hox gene families provides insights of decapod evolution.</title>
        <authorList>
            <person name="Jeong J.-H."/>
            <person name="Song I."/>
            <person name="Kim S."/>
            <person name="Choi T."/>
            <person name="Kim D."/>
            <person name="Ryu S."/>
            <person name="Kim W."/>
        </authorList>
    </citation>
    <scope>NUCLEOTIDE SEQUENCE [LARGE SCALE GENOMIC DNA]</scope>
    <source>
        <tissue evidence="2">Muscle</tissue>
    </source>
</reference>
<dbReference type="Proteomes" id="UP000324222">
    <property type="component" value="Unassembled WGS sequence"/>
</dbReference>
<feature type="region of interest" description="Disordered" evidence="1">
    <location>
        <begin position="1"/>
        <end position="88"/>
    </location>
</feature>